<feature type="binding site" evidence="6">
    <location>
        <position position="65"/>
    </location>
    <ligand>
        <name>FMN</name>
        <dbReference type="ChEBI" id="CHEBI:58210"/>
    </ligand>
</feature>
<evidence type="ECO:0000259" key="8">
    <source>
        <dbReference type="Pfam" id="PF00296"/>
    </source>
</evidence>
<dbReference type="PANTHER" id="PTHR30011:SF16">
    <property type="entry name" value="C2H2 FINGER DOMAIN TRANSCRIPTION FACTOR (EUROFUNG)-RELATED"/>
    <property type="match status" value="1"/>
</dbReference>
<evidence type="ECO:0000256" key="7">
    <source>
        <dbReference type="SAM" id="MobiDB-lite"/>
    </source>
</evidence>
<keyword evidence="2 6" id="KW-0288">FMN</keyword>
<dbReference type="PANTHER" id="PTHR30011">
    <property type="entry name" value="ALKANESULFONATE MONOOXYGENASE-RELATED"/>
    <property type="match status" value="1"/>
</dbReference>
<feature type="compositionally biased region" description="Basic and acidic residues" evidence="7">
    <location>
        <begin position="275"/>
        <end position="289"/>
    </location>
</feature>
<dbReference type="InterPro" id="IPR016215">
    <property type="entry name" value="NTA_MOA"/>
</dbReference>
<keyword evidence="3" id="KW-0560">Oxidoreductase</keyword>
<dbReference type="Proteomes" id="UP000270471">
    <property type="component" value="Unassembled WGS sequence"/>
</dbReference>
<evidence type="ECO:0000256" key="5">
    <source>
        <dbReference type="ARBA" id="ARBA00033748"/>
    </source>
</evidence>
<feature type="binding site" evidence="6">
    <location>
        <position position="102"/>
    </location>
    <ligand>
        <name>FMN</name>
        <dbReference type="ChEBI" id="CHEBI:58210"/>
    </ligand>
</feature>
<organism evidence="9 10">
    <name type="scientific">Streptomyces shenzhenensis</name>
    <dbReference type="NCBI Taxonomy" id="943815"/>
    <lineage>
        <taxon>Bacteria</taxon>
        <taxon>Bacillati</taxon>
        <taxon>Actinomycetota</taxon>
        <taxon>Actinomycetes</taxon>
        <taxon>Kitasatosporales</taxon>
        <taxon>Streptomycetaceae</taxon>
        <taxon>Streptomyces</taxon>
    </lineage>
</organism>
<feature type="binding site" evidence="6">
    <location>
        <position position="215"/>
    </location>
    <ligand>
        <name>FMN</name>
        <dbReference type="ChEBI" id="CHEBI:58210"/>
    </ligand>
</feature>
<reference evidence="9 10" key="1">
    <citation type="submission" date="2017-11" db="EMBL/GenBank/DDBJ databases">
        <title>Draft genome of actinobacteria isolated from guarana (Paullinia cupana (Mart.) Ducke.</title>
        <authorList>
            <person name="Siqueira K.A."/>
            <person name="Liotti R.G."/>
            <person name="Mendes T.A.O."/>
            <person name="Soares M.A."/>
        </authorList>
    </citation>
    <scope>NUCLEOTIDE SEQUENCE [LARGE SCALE GENOMIC DNA]</scope>
    <source>
        <strain evidence="9 10">193</strain>
    </source>
</reference>
<protein>
    <submittedName>
        <fullName evidence="9">LLM class flavin-dependent oxidoreductase</fullName>
    </submittedName>
</protein>
<evidence type="ECO:0000256" key="1">
    <source>
        <dbReference type="ARBA" id="ARBA00022630"/>
    </source>
</evidence>
<feature type="region of interest" description="Disordered" evidence="7">
    <location>
        <begin position="274"/>
        <end position="298"/>
    </location>
</feature>
<dbReference type="CDD" id="cd01095">
    <property type="entry name" value="Nitrilotriacetate_monoxgenase"/>
    <property type="match status" value="1"/>
</dbReference>
<dbReference type="SUPFAM" id="SSF51679">
    <property type="entry name" value="Bacterial luciferase-like"/>
    <property type="match status" value="1"/>
</dbReference>
<comment type="similarity">
    <text evidence="5">Belongs to the NtaA/SnaA/DszA monooxygenase family.</text>
</comment>
<dbReference type="RefSeq" id="WP_121890030.1">
    <property type="nucleotide sequence ID" value="NZ_PENI01000008.1"/>
</dbReference>
<dbReference type="GO" id="GO:0016705">
    <property type="term" value="F:oxidoreductase activity, acting on paired donors, with incorporation or reduction of molecular oxygen"/>
    <property type="evidence" value="ECO:0007669"/>
    <property type="project" value="InterPro"/>
</dbReference>
<evidence type="ECO:0000313" key="10">
    <source>
        <dbReference type="Proteomes" id="UP000270471"/>
    </source>
</evidence>
<dbReference type="OrthoDB" id="3265338at2"/>
<evidence type="ECO:0000256" key="2">
    <source>
        <dbReference type="ARBA" id="ARBA00022643"/>
    </source>
</evidence>
<dbReference type="EMBL" id="PENI01000008">
    <property type="protein sequence ID" value="RMB85056.1"/>
    <property type="molecule type" value="Genomic_DNA"/>
</dbReference>
<dbReference type="InterPro" id="IPR036661">
    <property type="entry name" value="Luciferase-like_sf"/>
</dbReference>
<dbReference type="GO" id="GO:0004497">
    <property type="term" value="F:monooxygenase activity"/>
    <property type="evidence" value="ECO:0007669"/>
    <property type="project" value="UniProtKB-KW"/>
</dbReference>
<name>A0A3M0ISH7_9ACTN</name>
<sequence length="374" mass="39276">MNRPPETASRPTAQPRRLHLGIHIPNSAVSAGTWESQGAGPDTEHYIGIAKAAEGAALDAVFLTDLPTPAEDAGRGPGDGPEPTVVLAAMAAETRRIGLVATASTTGNEPYDIARRFATLDLLSGGRSGWHMVTAATAGSGPDAARDGEFVAAVRTLWNSWEEGALVGDRGARLFVDTGRIHPARFHGEHFAVEGPLNTPRSPQGEPVRVRAAASPDGWERAAAHAEVVVTAARSLEEAHASYAGVKSRAAALGRAPDAVVVLPGLRTVIGNTESEARARRAPLDERAPGRPTVSGTAEQVTDTLETWFLSGAADGFTLTPDVLPDGLHVLTEHVVPELRRRGLFRSEYDGSTLREHLGLPVPAPPRPVGSAAR</sequence>
<comment type="caution">
    <text evidence="9">The sequence shown here is derived from an EMBL/GenBank/DDBJ whole genome shotgun (WGS) entry which is preliminary data.</text>
</comment>
<evidence type="ECO:0000256" key="3">
    <source>
        <dbReference type="ARBA" id="ARBA00023002"/>
    </source>
</evidence>
<dbReference type="PIRSF" id="PIRSF000337">
    <property type="entry name" value="NTA_MOA"/>
    <property type="match status" value="1"/>
</dbReference>
<evidence type="ECO:0000256" key="4">
    <source>
        <dbReference type="ARBA" id="ARBA00023033"/>
    </source>
</evidence>
<keyword evidence="4" id="KW-0503">Monooxygenase</keyword>
<dbReference type="InterPro" id="IPR051260">
    <property type="entry name" value="Diverse_substr_monoxygenases"/>
</dbReference>
<keyword evidence="1 6" id="KW-0285">Flavoprotein</keyword>
<dbReference type="Gene3D" id="3.20.20.30">
    <property type="entry name" value="Luciferase-like domain"/>
    <property type="match status" value="1"/>
</dbReference>
<accession>A0A3M0ISH7</accession>
<feature type="domain" description="Luciferase-like" evidence="8">
    <location>
        <begin position="36"/>
        <end position="282"/>
    </location>
</feature>
<evidence type="ECO:0000313" key="9">
    <source>
        <dbReference type="EMBL" id="RMB85056.1"/>
    </source>
</evidence>
<keyword evidence="10" id="KW-1185">Reference proteome</keyword>
<dbReference type="InterPro" id="IPR011251">
    <property type="entry name" value="Luciferase-like_dom"/>
</dbReference>
<evidence type="ECO:0000256" key="6">
    <source>
        <dbReference type="PIRSR" id="PIRSR000337-1"/>
    </source>
</evidence>
<gene>
    <name evidence="9" type="ORF">CTZ28_15690</name>
</gene>
<proteinExistence type="inferred from homology"/>
<dbReference type="Pfam" id="PF00296">
    <property type="entry name" value="Bac_luciferase"/>
    <property type="match status" value="1"/>
</dbReference>
<dbReference type="AlphaFoldDB" id="A0A3M0ISH7"/>